<reference evidence="1" key="1">
    <citation type="submission" date="2021-08" db="EMBL/GenBank/DDBJ databases">
        <title>The first chromosome-level gecko genome reveals the dynamic sex chromosomes of Neotropical dwarf geckos (Sphaerodactylidae: Sphaerodactylus).</title>
        <authorList>
            <person name="Pinto B.J."/>
            <person name="Keating S.E."/>
            <person name="Gamble T."/>
        </authorList>
    </citation>
    <scope>NUCLEOTIDE SEQUENCE</scope>
    <source>
        <strain evidence="1">TG3544</strain>
    </source>
</reference>
<dbReference type="Proteomes" id="UP000827872">
    <property type="component" value="Linkage Group LG11"/>
</dbReference>
<protein>
    <submittedName>
        <fullName evidence="1">Uncharacterized protein</fullName>
    </submittedName>
</protein>
<proteinExistence type="predicted"/>
<gene>
    <name evidence="1" type="ORF">K3G42_003218</name>
</gene>
<dbReference type="EMBL" id="CM037624">
    <property type="protein sequence ID" value="KAH8010386.1"/>
    <property type="molecule type" value="Genomic_DNA"/>
</dbReference>
<name>A0ACB8FTM4_9SAUR</name>
<comment type="caution">
    <text evidence="1">The sequence shown here is derived from an EMBL/GenBank/DDBJ whole genome shotgun (WGS) entry which is preliminary data.</text>
</comment>
<accession>A0ACB8FTM4</accession>
<sequence>MLVEGRWPLQPGAPRPYLKPYAGKAKATLGLPQACGASKRRLSWKNSRQRWRKRRQQLLLQRPIDQALNRCSRSRCGRFLHLCRLFPKAAVEELKQRQLAALPFLIAYN</sequence>
<evidence type="ECO:0000313" key="2">
    <source>
        <dbReference type="Proteomes" id="UP000827872"/>
    </source>
</evidence>
<keyword evidence="2" id="KW-1185">Reference proteome</keyword>
<organism evidence="1 2">
    <name type="scientific">Sphaerodactylus townsendi</name>
    <dbReference type="NCBI Taxonomy" id="933632"/>
    <lineage>
        <taxon>Eukaryota</taxon>
        <taxon>Metazoa</taxon>
        <taxon>Chordata</taxon>
        <taxon>Craniata</taxon>
        <taxon>Vertebrata</taxon>
        <taxon>Euteleostomi</taxon>
        <taxon>Lepidosauria</taxon>
        <taxon>Squamata</taxon>
        <taxon>Bifurcata</taxon>
        <taxon>Gekkota</taxon>
        <taxon>Sphaerodactylidae</taxon>
        <taxon>Sphaerodactylus</taxon>
    </lineage>
</organism>
<evidence type="ECO:0000313" key="1">
    <source>
        <dbReference type="EMBL" id="KAH8010386.1"/>
    </source>
</evidence>